<protein>
    <submittedName>
        <fullName evidence="1">Uncharacterized protein</fullName>
    </submittedName>
</protein>
<reference evidence="1" key="1">
    <citation type="submission" date="2021-03" db="EMBL/GenBank/DDBJ databases">
        <title>Draft genome sequence of rust myrtle Austropuccinia psidii MF-1, a brazilian biotype.</title>
        <authorList>
            <person name="Quecine M.C."/>
            <person name="Pachon D.M.R."/>
            <person name="Bonatelli M.L."/>
            <person name="Correr F.H."/>
            <person name="Franceschini L.M."/>
            <person name="Leite T.F."/>
            <person name="Margarido G.R.A."/>
            <person name="Almeida C.A."/>
            <person name="Ferrarezi J.A."/>
            <person name="Labate C.A."/>
        </authorList>
    </citation>
    <scope>NUCLEOTIDE SEQUENCE</scope>
    <source>
        <strain evidence="1">MF-1</strain>
    </source>
</reference>
<proteinExistence type="predicted"/>
<dbReference type="Proteomes" id="UP000765509">
    <property type="component" value="Unassembled WGS sequence"/>
</dbReference>
<dbReference type="AlphaFoldDB" id="A0A9Q3CAC1"/>
<evidence type="ECO:0000313" key="1">
    <source>
        <dbReference type="EMBL" id="MBW0479398.1"/>
    </source>
</evidence>
<sequence>MIQALEEKVRQFCAYSLELKDCDRFTHYLCTLLTALELTYKTFINASTNKTSHNLEKGWNPRLPHNSLRKDLDKSHATPDFKVGDLILVSITSFNNIKGCKNLKDPFSGPFFIKDLHRENAVEAELSEELSNKNSKFKVILIKTYQSGDAENFLLRNEVPQKVPPVEPSSVKKITKALKERKLRTKKVIEYLVRYSDPTCGYEWLEEKDLP</sequence>
<dbReference type="EMBL" id="AVOT02005565">
    <property type="protein sequence ID" value="MBW0479398.1"/>
    <property type="molecule type" value="Genomic_DNA"/>
</dbReference>
<evidence type="ECO:0000313" key="2">
    <source>
        <dbReference type="Proteomes" id="UP000765509"/>
    </source>
</evidence>
<accession>A0A9Q3CAC1</accession>
<gene>
    <name evidence="1" type="ORF">O181_019113</name>
</gene>
<dbReference type="OrthoDB" id="413122at2759"/>
<name>A0A9Q3CAC1_9BASI</name>
<comment type="caution">
    <text evidence="1">The sequence shown here is derived from an EMBL/GenBank/DDBJ whole genome shotgun (WGS) entry which is preliminary data.</text>
</comment>
<organism evidence="1 2">
    <name type="scientific">Austropuccinia psidii MF-1</name>
    <dbReference type="NCBI Taxonomy" id="1389203"/>
    <lineage>
        <taxon>Eukaryota</taxon>
        <taxon>Fungi</taxon>
        <taxon>Dikarya</taxon>
        <taxon>Basidiomycota</taxon>
        <taxon>Pucciniomycotina</taxon>
        <taxon>Pucciniomycetes</taxon>
        <taxon>Pucciniales</taxon>
        <taxon>Sphaerophragmiaceae</taxon>
        <taxon>Austropuccinia</taxon>
    </lineage>
</organism>
<keyword evidence="2" id="KW-1185">Reference proteome</keyword>